<dbReference type="STRING" id="696281.Desru_0107"/>
<evidence type="ECO:0000313" key="9">
    <source>
        <dbReference type="EMBL" id="AEG58408.1"/>
    </source>
</evidence>
<dbReference type="KEGG" id="dru:Desru_0107"/>
<evidence type="ECO:0000313" key="10">
    <source>
        <dbReference type="Proteomes" id="UP000009234"/>
    </source>
</evidence>
<dbReference type="Gene3D" id="1.20.1740.10">
    <property type="entry name" value="Amino acid/polyamine transporter I"/>
    <property type="match status" value="1"/>
</dbReference>
<evidence type="ECO:0000256" key="3">
    <source>
        <dbReference type="ARBA" id="ARBA00022448"/>
    </source>
</evidence>
<organism evidence="9 10">
    <name type="scientific">Desulforamulus ruminis (strain ATCC 23193 / DSM 2154 / NCIMB 8452 / DL)</name>
    <name type="common">Desulfotomaculum ruminis</name>
    <dbReference type="NCBI Taxonomy" id="696281"/>
    <lineage>
        <taxon>Bacteria</taxon>
        <taxon>Bacillati</taxon>
        <taxon>Bacillota</taxon>
        <taxon>Clostridia</taxon>
        <taxon>Eubacteriales</taxon>
        <taxon>Peptococcaceae</taxon>
        <taxon>Desulforamulus</taxon>
    </lineage>
</organism>
<accession>F6DLW5</accession>
<keyword evidence="5 8" id="KW-0812">Transmembrane</keyword>
<dbReference type="RefSeq" id="WP_013840190.1">
    <property type="nucleotide sequence ID" value="NC_015589.1"/>
</dbReference>
<feature type="transmembrane region" description="Helical" evidence="8">
    <location>
        <begin position="149"/>
        <end position="169"/>
    </location>
</feature>
<feature type="transmembrane region" description="Helical" evidence="8">
    <location>
        <begin position="189"/>
        <end position="206"/>
    </location>
</feature>
<evidence type="ECO:0000256" key="1">
    <source>
        <dbReference type="ARBA" id="ARBA00004141"/>
    </source>
</evidence>
<comment type="similarity">
    <text evidence="2">Belongs to the amino acid-polyamine-organocation (APC) superfamily. Spore germination protein (SGP) (TC 2.A.3.9) family.</text>
</comment>
<keyword evidence="4" id="KW-0309">Germination</keyword>
<evidence type="ECO:0000256" key="2">
    <source>
        <dbReference type="ARBA" id="ARBA00007998"/>
    </source>
</evidence>
<feature type="transmembrane region" description="Helical" evidence="8">
    <location>
        <begin position="118"/>
        <end position="137"/>
    </location>
</feature>
<dbReference type="NCBIfam" id="TIGR00912">
    <property type="entry name" value="2A0309"/>
    <property type="match status" value="1"/>
</dbReference>
<reference evidence="9 10" key="2">
    <citation type="journal article" date="2012" name="Stand. Genomic Sci.">
        <title>Complete genome sequence of the sulfate-reducing firmicute Desulfotomaculum ruminis type strain (DL(T)).</title>
        <authorList>
            <person name="Spring S."/>
            <person name="Visser M."/>
            <person name="Lu M."/>
            <person name="Copeland A."/>
            <person name="Lapidus A."/>
            <person name="Lucas S."/>
            <person name="Cheng J.F."/>
            <person name="Han C."/>
            <person name="Tapia R."/>
            <person name="Goodwin L.A."/>
            <person name="Pitluck S."/>
            <person name="Ivanova N."/>
            <person name="Land M."/>
            <person name="Hauser L."/>
            <person name="Larimer F."/>
            <person name="Rohde M."/>
            <person name="Goker M."/>
            <person name="Detter J.C."/>
            <person name="Kyrpides N.C."/>
            <person name="Woyke T."/>
            <person name="Schaap P.J."/>
            <person name="Plugge C.M."/>
            <person name="Muyzer G."/>
            <person name="Kuever J."/>
            <person name="Pereira I.A."/>
            <person name="Parshina S.N."/>
            <person name="Bernier-Latmani R."/>
            <person name="Stams A.J."/>
            <person name="Klenk H.P."/>
        </authorList>
    </citation>
    <scope>NUCLEOTIDE SEQUENCE [LARGE SCALE GENOMIC DNA]</scope>
    <source>
        <strain evidence="10">ATCC 23193 / DSM 2154 / NCIB 8452 / DL</strain>
    </source>
</reference>
<keyword evidence="6 8" id="KW-1133">Transmembrane helix</keyword>
<feature type="transmembrane region" description="Helical" evidence="8">
    <location>
        <begin position="12"/>
        <end position="31"/>
    </location>
</feature>
<reference evidence="10" key="1">
    <citation type="submission" date="2011-05" db="EMBL/GenBank/DDBJ databases">
        <title>Complete sequence of Desulfotomaculum ruminis DSM 2154.</title>
        <authorList>
            <person name="Lucas S."/>
            <person name="Copeland A."/>
            <person name="Lapidus A."/>
            <person name="Cheng J.-F."/>
            <person name="Goodwin L."/>
            <person name="Pitluck S."/>
            <person name="Lu M."/>
            <person name="Detter J.C."/>
            <person name="Han C."/>
            <person name="Tapia R."/>
            <person name="Land M."/>
            <person name="Hauser L."/>
            <person name="Kyrpides N."/>
            <person name="Ivanova N."/>
            <person name="Mikhailova N."/>
            <person name="Pagani I."/>
            <person name="Stams A.J.M."/>
            <person name="Plugge C.M."/>
            <person name="Muyzer G."/>
            <person name="Kuever J."/>
            <person name="Parshina S.N."/>
            <person name="Ivanova A.E."/>
            <person name="Nazina T.N."/>
            <person name="Brambilla E."/>
            <person name="Spring S."/>
            <person name="Klenk H.-P."/>
            <person name="Woyke T."/>
        </authorList>
    </citation>
    <scope>NUCLEOTIDE SEQUENCE [LARGE SCALE GENOMIC DNA]</scope>
    <source>
        <strain evidence="10">ATCC 23193 / DSM 2154 / NCIB 8452 / DL</strain>
    </source>
</reference>
<feature type="transmembrane region" description="Helical" evidence="8">
    <location>
        <begin position="270"/>
        <end position="295"/>
    </location>
</feature>
<name>F6DLW5_DESRL</name>
<evidence type="ECO:0000256" key="8">
    <source>
        <dbReference type="SAM" id="Phobius"/>
    </source>
</evidence>
<dbReference type="PANTHER" id="PTHR34975:SF2">
    <property type="entry name" value="SPORE GERMINATION PROTEIN A2"/>
    <property type="match status" value="1"/>
</dbReference>
<feature type="transmembrane region" description="Helical" evidence="8">
    <location>
        <begin position="72"/>
        <end position="98"/>
    </location>
</feature>
<dbReference type="PANTHER" id="PTHR34975">
    <property type="entry name" value="SPORE GERMINATION PROTEIN A2"/>
    <property type="match status" value="1"/>
</dbReference>
<feature type="transmembrane region" description="Helical" evidence="8">
    <location>
        <begin position="307"/>
        <end position="323"/>
    </location>
</feature>
<evidence type="ECO:0000256" key="6">
    <source>
        <dbReference type="ARBA" id="ARBA00022989"/>
    </source>
</evidence>
<keyword evidence="7 8" id="KW-0472">Membrane</keyword>
<evidence type="ECO:0000256" key="5">
    <source>
        <dbReference type="ARBA" id="ARBA00022692"/>
    </source>
</evidence>
<proteinExistence type="inferred from homology"/>
<dbReference type="HOGENOM" id="CLU_047547_1_2_9"/>
<dbReference type="OrthoDB" id="1675410at2"/>
<dbReference type="Pfam" id="PF03845">
    <property type="entry name" value="Spore_permease"/>
    <property type="match status" value="1"/>
</dbReference>
<gene>
    <name evidence="9" type="ordered locus">Desru_0107</name>
</gene>
<dbReference type="AlphaFoldDB" id="F6DLW5"/>
<dbReference type="InterPro" id="IPR004761">
    <property type="entry name" value="Spore_GerAB"/>
</dbReference>
<protein>
    <submittedName>
        <fullName evidence="9">Spore germination protein</fullName>
    </submittedName>
</protein>
<comment type="subcellular location">
    <subcellularLocation>
        <location evidence="1">Membrane</location>
        <topology evidence="1">Multi-pass membrane protein</topology>
    </subcellularLocation>
</comment>
<keyword evidence="3" id="KW-0813">Transport</keyword>
<feature type="transmembrane region" description="Helical" evidence="8">
    <location>
        <begin position="218"/>
        <end position="240"/>
    </location>
</feature>
<feature type="transmembrane region" description="Helical" evidence="8">
    <location>
        <begin position="335"/>
        <end position="358"/>
    </location>
</feature>
<evidence type="ECO:0000256" key="4">
    <source>
        <dbReference type="ARBA" id="ARBA00022544"/>
    </source>
</evidence>
<dbReference type="eggNOG" id="COG0531">
    <property type="taxonomic scope" value="Bacteria"/>
</dbReference>
<dbReference type="EMBL" id="CP002780">
    <property type="protein sequence ID" value="AEG58408.1"/>
    <property type="molecule type" value="Genomic_DNA"/>
</dbReference>
<feature type="transmembrane region" description="Helical" evidence="8">
    <location>
        <begin position="37"/>
        <end position="60"/>
    </location>
</feature>
<sequence>MKNWKISEWQAMGYLVMIVFATSILFVPGLVAKGAGMASWLALVIALAVGSLIALVSTSLGLRYPEKTIIEYAVDILGFPLGKLVSLLFIFYFIYVAYYVLRQFQALMSAAYMPETPPVVFLVLLTLLSCAALYLGLEVIVRANSLILFFNLFAILIIFFVFVGTVDWYNLKPDFSKGVGPIVTGSLSPSSWLGETAVILMLIPFIQRKSAVRRVTLYAILLLFFLLEMVIITVVGSLGADRTSRLVFPLFTLLSQPPHFVQELIFQPSALFMAVWISGMLMKLTTFFFAGVYGLAQWFGLTSYRCLVLPAGALIVVLAFISWPNTEKLLEFSQYTFPVSILFINLGLPLLLYLLSLFRHGLNRSKGAA</sequence>
<dbReference type="GO" id="GO:0016020">
    <property type="term" value="C:membrane"/>
    <property type="evidence" value="ECO:0007669"/>
    <property type="project" value="UniProtKB-SubCell"/>
</dbReference>
<keyword evidence="10" id="KW-1185">Reference proteome</keyword>
<dbReference type="Proteomes" id="UP000009234">
    <property type="component" value="Chromosome"/>
</dbReference>
<evidence type="ECO:0000256" key="7">
    <source>
        <dbReference type="ARBA" id="ARBA00023136"/>
    </source>
</evidence>
<dbReference type="GO" id="GO:0009847">
    <property type="term" value="P:spore germination"/>
    <property type="evidence" value="ECO:0007669"/>
    <property type="project" value="InterPro"/>
</dbReference>